<dbReference type="SUPFAM" id="SSF47762">
    <property type="entry name" value="PAH2 domain"/>
    <property type="match status" value="2"/>
</dbReference>
<comment type="subcellular location">
    <subcellularLocation>
        <location evidence="1 3">Nucleus</location>
    </subcellularLocation>
</comment>
<evidence type="ECO:0000256" key="1">
    <source>
        <dbReference type="ARBA" id="ARBA00004123"/>
    </source>
</evidence>
<evidence type="ECO:0000313" key="5">
    <source>
        <dbReference type="Proteomes" id="UP000886595"/>
    </source>
</evidence>
<dbReference type="InterPro" id="IPR039774">
    <property type="entry name" value="Sin3-like"/>
</dbReference>
<dbReference type="PANTHER" id="PTHR12346">
    <property type="entry name" value="SIN3B-RELATED"/>
    <property type="match status" value="1"/>
</dbReference>
<comment type="caution">
    <text evidence="4">The sequence shown here is derived from an EMBL/GenBank/DDBJ whole genome shotgun (WGS) entry which is preliminary data.</text>
</comment>
<gene>
    <name evidence="4" type="ORF">Bca52824_014780</name>
</gene>
<dbReference type="InterPro" id="IPR003822">
    <property type="entry name" value="PAH"/>
</dbReference>
<dbReference type="GO" id="GO:0000122">
    <property type="term" value="P:negative regulation of transcription by RNA polymerase II"/>
    <property type="evidence" value="ECO:0007669"/>
    <property type="project" value="TreeGrafter"/>
</dbReference>
<name>A0A8X8B545_BRACI</name>
<dbReference type="Pfam" id="PF02671">
    <property type="entry name" value="PAH"/>
    <property type="match status" value="2"/>
</dbReference>
<dbReference type="EMBL" id="JAAMPC010000003">
    <property type="protein sequence ID" value="KAG2321567.1"/>
    <property type="molecule type" value="Genomic_DNA"/>
</dbReference>
<dbReference type="GO" id="GO:0000785">
    <property type="term" value="C:chromatin"/>
    <property type="evidence" value="ECO:0007669"/>
    <property type="project" value="TreeGrafter"/>
</dbReference>
<dbReference type="OrthoDB" id="10265969at2759"/>
<reference evidence="4 5" key="1">
    <citation type="submission" date="2020-02" db="EMBL/GenBank/DDBJ databases">
        <authorList>
            <person name="Ma Q."/>
            <person name="Huang Y."/>
            <person name="Song X."/>
            <person name="Pei D."/>
        </authorList>
    </citation>
    <scope>NUCLEOTIDE SEQUENCE [LARGE SCALE GENOMIC DNA]</scope>
    <source>
        <strain evidence="4">Sxm20200214</strain>
        <tissue evidence="4">Leaf</tissue>
    </source>
</reference>
<dbReference type="Pfam" id="PF06651">
    <property type="entry name" value="DUF1163"/>
    <property type="match status" value="1"/>
</dbReference>
<keyword evidence="5" id="KW-1185">Reference proteome</keyword>
<accession>A0A8X8B545</accession>
<dbReference type="GO" id="GO:0003714">
    <property type="term" value="F:transcription corepressor activity"/>
    <property type="evidence" value="ECO:0007669"/>
    <property type="project" value="InterPro"/>
</dbReference>
<sequence length="246" mass="28295">MVTKKPSRRDAYEYISTVRDHFQENGEIYDTYLKVLKDFHSDKIGPSDVRSKMIELFTGHQDLLLGFTKFLPEAEGSKITLGSDQTQPKKPEFHHALDFVRKVKATLQDDRAYMSFITILKMHIDGKSCLTEVYHEVCEVLLRDHPDLHEEFAFFLPSYYREGNVTLAISSPQKYIDLNYSQPQVLRVSAGVSIEVLIGKDITEDMKEKKEVRFGTRFFLTDCREKTTGFGMKAALFGKNPGCVNY</sequence>
<evidence type="ECO:0000256" key="2">
    <source>
        <dbReference type="ARBA" id="ARBA00023242"/>
    </source>
</evidence>
<evidence type="ECO:0000256" key="3">
    <source>
        <dbReference type="PROSITE-ProRule" id="PRU00810"/>
    </source>
</evidence>
<protein>
    <submittedName>
        <fullName evidence="4">Uncharacterized protein</fullName>
    </submittedName>
</protein>
<dbReference type="InterPro" id="IPR009544">
    <property type="entry name" value="DUF1163"/>
</dbReference>
<dbReference type="AlphaFoldDB" id="A0A8X8B545"/>
<dbReference type="InterPro" id="IPR036600">
    <property type="entry name" value="PAH_sf"/>
</dbReference>
<dbReference type="PROSITE" id="PS51477">
    <property type="entry name" value="PAH"/>
    <property type="match status" value="2"/>
</dbReference>
<dbReference type="PANTHER" id="PTHR12346:SF46">
    <property type="entry name" value="HISTONE DEACETYLASE INTERACTING DOMAIN-CONTAINING PROTEIN"/>
    <property type="match status" value="1"/>
</dbReference>
<dbReference type="Gene3D" id="1.20.1160.11">
    <property type="entry name" value="Paired amphipathic helix"/>
    <property type="match status" value="2"/>
</dbReference>
<keyword evidence="2 3" id="KW-0539">Nucleus</keyword>
<proteinExistence type="predicted"/>
<dbReference type="GO" id="GO:0000118">
    <property type="term" value="C:histone deacetylase complex"/>
    <property type="evidence" value="ECO:0007669"/>
    <property type="project" value="TreeGrafter"/>
</dbReference>
<dbReference type="Proteomes" id="UP000886595">
    <property type="component" value="Unassembled WGS sequence"/>
</dbReference>
<organism evidence="4 5">
    <name type="scientific">Brassica carinata</name>
    <name type="common">Ethiopian mustard</name>
    <name type="synonym">Abyssinian cabbage</name>
    <dbReference type="NCBI Taxonomy" id="52824"/>
    <lineage>
        <taxon>Eukaryota</taxon>
        <taxon>Viridiplantae</taxon>
        <taxon>Streptophyta</taxon>
        <taxon>Embryophyta</taxon>
        <taxon>Tracheophyta</taxon>
        <taxon>Spermatophyta</taxon>
        <taxon>Magnoliopsida</taxon>
        <taxon>eudicotyledons</taxon>
        <taxon>Gunneridae</taxon>
        <taxon>Pentapetalae</taxon>
        <taxon>rosids</taxon>
        <taxon>malvids</taxon>
        <taxon>Brassicales</taxon>
        <taxon>Brassicaceae</taxon>
        <taxon>Brassiceae</taxon>
        <taxon>Brassica</taxon>
    </lineage>
</organism>
<evidence type="ECO:0000313" key="4">
    <source>
        <dbReference type="EMBL" id="KAG2321567.1"/>
    </source>
</evidence>